<evidence type="ECO:0000313" key="3">
    <source>
        <dbReference type="Proteomes" id="UP000199412"/>
    </source>
</evidence>
<feature type="domain" description="Flagellar protein FlgJ N-terminal" evidence="1">
    <location>
        <begin position="59"/>
        <end position="104"/>
    </location>
</feature>
<organism evidence="2 3">
    <name type="scientific">Rhodospira trueperi</name>
    <dbReference type="NCBI Taxonomy" id="69960"/>
    <lineage>
        <taxon>Bacteria</taxon>
        <taxon>Pseudomonadati</taxon>
        <taxon>Pseudomonadota</taxon>
        <taxon>Alphaproteobacteria</taxon>
        <taxon>Rhodospirillales</taxon>
        <taxon>Rhodospirillaceae</taxon>
        <taxon>Rhodospira</taxon>
    </lineage>
</organism>
<gene>
    <name evidence="2" type="ORF">SAMN05421720_11195</name>
</gene>
<evidence type="ECO:0000313" key="2">
    <source>
        <dbReference type="EMBL" id="SDE75946.1"/>
    </source>
</evidence>
<name>A0A1G7FJ58_9PROT</name>
<sequence length="114" mass="11587">MDSMIQAQGAMASQAASGGAGLAHVSAMASAARAGDMDGARAAAKDFEAFYLSQMLQPMFSGLSTAPPFGGGHAESVWRSLLVDEYGRQIAQGGGVGVTDAVMRTMLSAQEQSA</sequence>
<keyword evidence="3" id="KW-1185">Reference proteome</keyword>
<accession>A0A1G7FJ58</accession>
<dbReference type="Pfam" id="PF10135">
    <property type="entry name" value="Rod-binding"/>
    <property type="match status" value="1"/>
</dbReference>
<dbReference type="InterPro" id="IPR019301">
    <property type="entry name" value="Flagellar_prot_FlgJ_N"/>
</dbReference>
<proteinExistence type="predicted"/>
<evidence type="ECO:0000259" key="1">
    <source>
        <dbReference type="Pfam" id="PF10135"/>
    </source>
</evidence>
<protein>
    <submittedName>
        <fullName evidence="2">Rod binding protein</fullName>
    </submittedName>
</protein>
<dbReference type="RefSeq" id="WP_245699243.1">
    <property type="nucleotide sequence ID" value="NZ_FNAP01000011.1"/>
</dbReference>
<dbReference type="EMBL" id="FNAP01000011">
    <property type="protein sequence ID" value="SDE75946.1"/>
    <property type="molecule type" value="Genomic_DNA"/>
</dbReference>
<dbReference type="AlphaFoldDB" id="A0A1G7FJ58"/>
<dbReference type="Proteomes" id="UP000199412">
    <property type="component" value="Unassembled WGS sequence"/>
</dbReference>
<reference evidence="2 3" key="1">
    <citation type="submission" date="2016-10" db="EMBL/GenBank/DDBJ databases">
        <authorList>
            <person name="de Groot N.N."/>
        </authorList>
    </citation>
    <scope>NUCLEOTIDE SEQUENCE [LARGE SCALE GENOMIC DNA]</scope>
    <source>
        <strain evidence="2 3">ATCC 700224</strain>
    </source>
</reference>
<dbReference type="STRING" id="69960.SAMN05421720_11195"/>